<evidence type="ECO:0000313" key="6">
    <source>
        <dbReference type="Proteomes" id="UP000195521"/>
    </source>
</evidence>
<proteinExistence type="inferred from homology"/>
<dbReference type="Proteomes" id="UP000195521">
    <property type="component" value="Unassembled WGS sequence"/>
</dbReference>
<dbReference type="GO" id="GO:0005840">
    <property type="term" value="C:ribosome"/>
    <property type="evidence" value="ECO:0007669"/>
    <property type="project" value="UniProtKB-KW"/>
</dbReference>
<comment type="caution">
    <text evidence="5">The sequence shown here is derived from an EMBL/GenBank/DDBJ whole genome shotgun (WGS) entry which is preliminary data.</text>
</comment>
<accession>A0A1Y1J8W6</accession>
<organism evidence="5 6">
    <name type="scientific">Plasmodium gonderi</name>
    <dbReference type="NCBI Taxonomy" id="77519"/>
    <lineage>
        <taxon>Eukaryota</taxon>
        <taxon>Sar</taxon>
        <taxon>Alveolata</taxon>
        <taxon>Apicomplexa</taxon>
        <taxon>Aconoidasida</taxon>
        <taxon>Haemosporida</taxon>
        <taxon>Plasmodiidae</taxon>
        <taxon>Plasmodium</taxon>
        <taxon>Plasmodium (Plasmodium)</taxon>
    </lineage>
</organism>
<evidence type="ECO:0000256" key="4">
    <source>
        <dbReference type="SAM" id="MobiDB-lite"/>
    </source>
</evidence>
<keyword evidence="6" id="KW-1185">Reference proteome</keyword>
<sequence>MEYLFLIARGTIRQSQRTLINRGHDKGKLFFIERRWKKYIPFYDIKTRRKKRLMSEDSQEAENINVNQQHGKEAHSRSEKEELSNDNGKGIRSRNILPAVSPMKGLKLLLSFKHVNKDRNSSRSDSSSDRSGSRSSRSVVGSGPEKEEKINFNLIIKIDIKRESLRGMCNLTHSVDRNKKILVLVDDNHQNLKKCGADYVGLEYINKIKNGWLDFHICLTDFKNINKILPIAKILGPKKLMPNVKSNTLVHNLVDTIMSIKSGNRIEYRSEQVDADTFDLFDSIYNFRKIDLGSIANLNVDIASTSMSIYDTLENMKCFVSEILKNNVHSAHTERDTKPAFTWPPITSKKKKKNQMNSLHLQGSNILDAKEHSFESFLLGAYVTLPGIPKIFLHPHLLHPISNGYSV</sequence>
<dbReference type="PANTHER" id="PTHR36427:SF3">
    <property type="entry name" value="LARGE RIBOSOMAL SUBUNIT PROTEIN UL1M"/>
    <property type="match status" value="1"/>
</dbReference>
<dbReference type="SUPFAM" id="SSF56808">
    <property type="entry name" value="Ribosomal protein L1"/>
    <property type="match status" value="1"/>
</dbReference>
<feature type="compositionally biased region" description="Basic and acidic residues" evidence="4">
    <location>
        <begin position="117"/>
        <end position="132"/>
    </location>
</feature>
<dbReference type="OrthoDB" id="767661at2759"/>
<feature type="compositionally biased region" description="Basic and acidic residues" evidence="4">
    <location>
        <begin position="70"/>
        <end position="83"/>
    </location>
</feature>
<dbReference type="Pfam" id="PF00687">
    <property type="entry name" value="Ribosomal_L1"/>
    <property type="match status" value="1"/>
</dbReference>
<protein>
    <submittedName>
        <fullName evidence="5">50S ribosomal protein L1, mitochondrial</fullName>
    </submittedName>
</protein>
<dbReference type="Gene3D" id="3.30.190.20">
    <property type="match status" value="1"/>
</dbReference>
<feature type="compositionally biased region" description="Low complexity" evidence="4">
    <location>
        <begin position="133"/>
        <end position="142"/>
    </location>
</feature>
<feature type="region of interest" description="Disordered" evidence="4">
    <location>
        <begin position="53"/>
        <end position="96"/>
    </location>
</feature>
<dbReference type="OMA" id="NGWLDFH"/>
<dbReference type="InterPro" id="IPR028364">
    <property type="entry name" value="Ribosomal_uL1/biogenesis"/>
</dbReference>
<dbReference type="GeneID" id="39745644"/>
<keyword evidence="2 5" id="KW-0689">Ribosomal protein</keyword>
<dbReference type="AlphaFoldDB" id="A0A1Y1J8W6"/>
<reference evidence="6" key="1">
    <citation type="submission" date="2017-04" db="EMBL/GenBank/DDBJ databases">
        <title>Plasmodium gonderi genome.</title>
        <authorList>
            <person name="Arisue N."/>
            <person name="Honma H."/>
            <person name="Kawai S."/>
            <person name="Tougan T."/>
            <person name="Tanabe K."/>
            <person name="Horii T."/>
        </authorList>
    </citation>
    <scope>NUCLEOTIDE SEQUENCE [LARGE SCALE GENOMIC DNA]</scope>
    <source>
        <strain evidence="6">ATCC 30045</strain>
    </source>
</reference>
<dbReference type="GO" id="GO:1990904">
    <property type="term" value="C:ribonucleoprotein complex"/>
    <property type="evidence" value="ECO:0007669"/>
    <property type="project" value="UniProtKB-KW"/>
</dbReference>
<evidence type="ECO:0000256" key="2">
    <source>
        <dbReference type="ARBA" id="ARBA00022980"/>
    </source>
</evidence>
<dbReference type="RefSeq" id="XP_028541535.1">
    <property type="nucleotide sequence ID" value="XM_028685734.1"/>
</dbReference>
<evidence type="ECO:0000256" key="3">
    <source>
        <dbReference type="ARBA" id="ARBA00023274"/>
    </source>
</evidence>
<name>A0A1Y1J8W6_PLAGO</name>
<comment type="similarity">
    <text evidence="1">Belongs to the universal ribosomal protein uL1 family.</text>
</comment>
<dbReference type="CDD" id="cd00403">
    <property type="entry name" value="Ribosomal_L1"/>
    <property type="match status" value="1"/>
</dbReference>
<dbReference type="InterPro" id="IPR016095">
    <property type="entry name" value="Ribosomal_uL1_3-a/b-sand"/>
</dbReference>
<keyword evidence="3" id="KW-0687">Ribonucleoprotein</keyword>
<feature type="region of interest" description="Disordered" evidence="4">
    <location>
        <begin position="117"/>
        <end position="144"/>
    </location>
</feature>
<evidence type="ECO:0000256" key="1">
    <source>
        <dbReference type="ARBA" id="ARBA00010531"/>
    </source>
</evidence>
<dbReference type="PANTHER" id="PTHR36427">
    <property type="entry name" value="54S RIBOSOMAL PROTEIN L1, MITOCHONDRIAL"/>
    <property type="match status" value="1"/>
</dbReference>
<dbReference type="InterPro" id="IPR023674">
    <property type="entry name" value="Ribosomal_uL1-like"/>
</dbReference>
<gene>
    <name evidence="5" type="ORF">PGO_010940</name>
</gene>
<evidence type="ECO:0000313" key="5">
    <source>
        <dbReference type="EMBL" id="GAW78946.1"/>
    </source>
</evidence>
<dbReference type="EMBL" id="BDQF01000001">
    <property type="protein sequence ID" value="GAW78946.1"/>
    <property type="molecule type" value="Genomic_DNA"/>
</dbReference>
<dbReference type="Gene3D" id="3.40.50.790">
    <property type="match status" value="1"/>
</dbReference>